<name>A0A3D9HSF3_9PROT</name>
<dbReference type="SUPFAM" id="SSF53328">
    <property type="entry name" value="Formyltransferase"/>
    <property type="match status" value="1"/>
</dbReference>
<protein>
    <submittedName>
        <fullName evidence="2">Formyl transferase-like protein</fullName>
    </submittedName>
</protein>
<reference evidence="2 3" key="1">
    <citation type="submission" date="2018-07" db="EMBL/GenBank/DDBJ databases">
        <title>Genomic Encyclopedia of Type Strains, Phase III (KMG-III): the genomes of soil and plant-associated and newly described type strains.</title>
        <authorList>
            <person name="Whitman W."/>
        </authorList>
    </citation>
    <scope>NUCLEOTIDE SEQUENCE [LARGE SCALE GENOMIC DNA]</scope>
    <source>
        <strain evidence="2 3">CECT 8488</strain>
    </source>
</reference>
<comment type="caution">
    <text evidence="2">The sequence shown here is derived from an EMBL/GenBank/DDBJ whole genome shotgun (WGS) entry which is preliminary data.</text>
</comment>
<dbReference type="Gene3D" id="3.40.50.12230">
    <property type="match status" value="1"/>
</dbReference>
<sequence>MRGYDIVLLCNTPEGEFLKDQILAHAPKLRIGHATDLRGLEKLSGQLAPHSRLIAFCTAVIVPDRIIQSFGGNCYNFHPAPPEYPGYRPSGFALYRGEHSYGVTAHRLIRQVDAGEIVAVQRFAIEPEWNNYELAVAAYSVVIDLFRALIPQLATTDRLLPATGDSWGDHTFTRQEYLAMKTIRTPLPQTELEARCRCFDGVFCPVP</sequence>
<organism evidence="2 3">
    <name type="scientific">Aestuariispira insulae</name>
    <dbReference type="NCBI Taxonomy" id="1461337"/>
    <lineage>
        <taxon>Bacteria</taxon>
        <taxon>Pseudomonadati</taxon>
        <taxon>Pseudomonadota</taxon>
        <taxon>Alphaproteobacteria</taxon>
        <taxon>Rhodospirillales</taxon>
        <taxon>Kiloniellaceae</taxon>
        <taxon>Aestuariispira</taxon>
    </lineage>
</organism>
<dbReference type="GO" id="GO:0016740">
    <property type="term" value="F:transferase activity"/>
    <property type="evidence" value="ECO:0007669"/>
    <property type="project" value="UniProtKB-KW"/>
</dbReference>
<proteinExistence type="predicted"/>
<dbReference type="InterPro" id="IPR002376">
    <property type="entry name" value="Formyl_transf_N"/>
</dbReference>
<evidence type="ECO:0000313" key="2">
    <source>
        <dbReference type="EMBL" id="RED52432.1"/>
    </source>
</evidence>
<dbReference type="RefSeq" id="WP_115935967.1">
    <property type="nucleotide sequence ID" value="NZ_QRDW01000002.1"/>
</dbReference>
<keyword evidence="2" id="KW-0808">Transferase</keyword>
<dbReference type="EMBL" id="QRDW01000002">
    <property type="protein sequence ID" value="RED52432.1"/>
    <property type="molecule type" value="Genomic_DNA"/>
</dbReference>
<keyword evidence="3" id="KW-1185">Reference proteome</keyword>
<dbReference type="Pfam" id="PF00551">
    <property type="entry name" value="Formyl_trans_N"/>
    <property type="match status" value="1"/>
</dbReference>
<evidence type="ECO:0000313" key="3">
    <source>
        <dbReference type="Proteomes" id="UP000256845"/>
    </source>
</evidence>
<dbReference type="InterPro" id="IPR036477">
    <property type="entry name" value="Formyl_transf_N_sf"/>
</dbReference>
<dbReference type="AlphaFoldDB" id="A0A3D9HSF3"/>
<dbReference type="OrthoDB" id="9788208at2"/>
<feature type="domain" description="Formyl transferase N-terminal" evidence="1">
    <location>
        <begin position="52"/>
        <end position="130"/>
    </location>
</feature>
<dbReference type="Proteomes" id="UP000256845">
    <property type="component" value="Unassembled WGS sequence"/>
</dbReference>
<accession>A0A3D9HSF3</accession>
<gene>
    <name evidence="2" type="ORF">DFP90_102453</name>
</gene>
<evidence type="ECO:0000259" key="1">
    <source>
        <dbReference type="Pfam" id="PF00551"/>
    </source>
</evidence>